<name>A0AC34RJ25_9BILA</name>
<proteinExistence type="predicted"/>
<dbReference type="WBParaSite" id="JU765_v2.g7279.t1">
    <property type="protein sequence ID" value="JU765_v2.g7279.t1"/>
    <property type="gene ID" value="JU765_v2.g7279"/>
</dbReference>
<protein>
    <submittedName>
        <fullName evidence="2">Stress-activated protein kinase JNK</fullName>
    </submittedName>
</protein>
<reference evidence="2" key="1">
    <citation type="submission" date="2022-11" db="UniProtKB">
        <authorList>
            <consortium name="WormBaseParasite"/>
        </authorList>
    </citation>
    <scope>IDENTIFICATION</scope>
</reference>
<sequence length="555" mass="62622">MRRVLNGVSSVQEDQVPTSRTVKSYLKRRVHHSSSSGSTSSNGSNSSALSPDLVSEEEYSVNTRYSGQNSASSAIVNKKVVSPPRSVPVSVNTLSAANNTSQHSSASSIGSIFRETRGHLSSFLDSVSQWLGNSNDERASSVAAELEVVTLDSCPSSYKPDRSIHTVYNFASTSMEGGRFYDVEISDTRFRLLKRYENITPIGSGAQGLVLSVYDNVARKNVAIKKLTRPFVNVTHAKRAYREFVILNLVHHRNIIQLLNAYTPQNNTSDFSDIYLIMELMDANLSQVIQMELDHERMSFLLYQMLCGIHHLHKAAIIHRDLKPSNIVVNYRCQLKILDFGLARTTENAMMTPYVVTRYYRAPEVILGIGYNENVDVWSIGCIFAELIKGRVLFPGTDHIDQWTKIIEVVGSPTPQFVDRLQSTVKTYVQNRPHCVPRPWDILFPNNVFPPVMEPRLTADCARDLIARMLVIDYHNRISVKDALAHPYVHLWYDSAEVEAPPPARYDSSVENTEHTVDEWKVMIFDKIKEYEGLHDIDRGIVEPLENPHVPSTIR</sequence>
<organism evidence="1 2">
    <name type="scientific">Panagrolaimus sp. JU765</name>
    <dbReference type="NCBI Taxonomy" id="591449"/>
    <lineage>
        <taxon>Eukaryota</taxon>
        <taxon>Metazoa</taxon>
        <taxon>Ecdysozoa</taxon>
        <taxon>Nematoda</taxon>
        <taxon>Chromadorea</taxon>
        <taxon>Rhabditida</taxon>
        <taxon>Tylenchina</taxon>
        <taxon>Panagrolaimomorpha</taxon>
        <taxon>Panagrolaimoidea</taxon>
        <taxon>Panagrolaimidae</taxon>
        <taxon>Panagrolaimus</taxon>
    </lineage>
</organism>
<evidence type="ECO:0000313" key="1">
    <source>
        <dbReference type="Proteomes" id="UP000887576"/>
    </source>
</evidence>
<evidence type="ECO:0000313" key="2">
    <source>
        <dbReference type="WBParaSite" id="JU765_v2.g7279.t1"/>
    </source>
</evidence>
<dbReference type="Proteomes" id="UP000887576">
    <property type="component" value="Unplaced"/>
</dbReference>
<accession>A0AC34RJ25</accession>